<dbReference type="SUPFAM" id="SSF56672">
    <property type="entry name" value="DNA/RNA polymerases"/>
    <property type="match status" value="1"/>
</dbReference>
<proteinExistence type="predicted"/>
<dbReference type="InterPro" id="IPR043502">
    <property type="entry name" value="DNA/RNA_pol_sf"/>
</dbReference>
<dbReference type="PANTHER" id="PTHR33568:SF3">
    <property type="entry name" value="DNA-DIRECTED DNA POLYMERASE"/>
    <property type="match status" value="1"/>
</dbReference>
<dbReference type="GO" id="GO:0071897">
    <property type="term" value="P:DNA biosynthetic process"/>
    <property type="evidence" value="ECO:0007669"/>
    <property type="project" value="UniProtKB-ARBA"/>
</dbReference>
<name>A0AAV8ZGM8_9CUCU</name>
<sequence>MNNKLMFVLCRTCGETMNQEECTHTDEQRALTGTWVIDEVNKALTLGYELMKIHEIWNYQVDQFNTVTKAGGLFTDMMNKFIKVKQQASGWPNNCSTQEQKDRYIEEFLTRENVQLEFAEIIENPGLRSLAKLILNSFWGKLGQRENQPKTKIVRDPSEFFGMLIDPGIFVNSALPINEDTLVVNWEQKEEAYDILSTVNVVIAAYVTTQARLKLYSYLERLGDRVLYYDTDSVIYVSKEGEYEPETGNFIGDLTDELEIYGKGCYITEFVPGGPKNYAYKVYSVRDKEEKVVCKVKGISLLMTLHN</sequence>
<dbReference type="Gene3D" id="3.90.1600.10">
    <property type="entry name" value="Palm domain of DNA polymerase"/>
    <property type="match status" value="1"/>
</dbReference>
<evidence type="ECO:0008006" key="3">
    <source>
        <dbReference type="Google" id="ProtNLM"/>
    </source>
</evidence>
<protein>
    <recommendedName>
        <fullName evidence="3">DNA-directed DNA polymerase</fullName>
    </recommendedName>
</protein>
<dbReference type="Proteomes" id="UP001162162">
    <property type="component" value="Unassembled WGS sequence"/>
</dbReference>
<dbReference type="EMBL" id="JAPWTK010000003">
    <property type="protein sequence ID" value="KAJ8962385.1"/>
    <property type="molecule type" value="Genomic_DNA"/>
</dbReference>
<gene>
    <name evidence="1" type="ORF">NQ318_018369</name>
</gene>
<dbReference type="PANTHER" id="PTHR33568">
    <property type="entry name" value="DNA POLYMERASE"/>
    <property type="match status" value="1"/>
</dbReference>
<reference evidence="1" key="1">
    <citation type="journal article" date="2023" name="Insect Mol. Biol.">
        <title>Genome sequencing provides insights into the evolution of gene families encoding plant cell wall-degrading enzymes in longhorned beetles.</title>
        <authorList>
            <person name="Shin N.R."/>
            <person name="Okamura Y."/>
            <person name="Kirsch R."/>
            <person name="Pauchet Y."/>
        </authorList>
    </citation>
    <scope>NUCLEOTIDE SEQUENCE</scope>
    <source>
        <strain evidence="1">AMC_N1</strain>
    </source>
</reference>
<accession>A0AAV8ZGM8</accession>
<keyword evidence="2" id="KW-1185">Reference proteome</keyword>
<evidence type="ECO:0000313" key="1">
    <source>
        <dbReference type="EMBL" id="KAJ8962385.1"/>
    </source>
</evidence>
<evidence type="ECO:0000313" key="2">
    <source>
        <dbReference type="Proteomes" id="UP001162162"/>
    </source>
</evidence>
<dbReference type="InterPro" id="IPR023211">
    <property type="entry name" value="DNA_pol_palm_dom_sf"/>
</dbReference>
<dbReference type="AlphaFoldDB" id="A0AAV8ZGM8"/>
<organism evidence="1 2">
    <name type="scientific">Aromia moschata</name>
    <dbReference type="NCBI Taxonomy" id="1265417"/>
    <lineage>
        <taxon>Eukaryota</taxon>
        <taxon>Metazoa</taxon>
        <taxon>Ecdysozoa</taxon>
        <taxon>Arthropoda</taxon>
        <taxon>Hexapoda</taxon>
        <taxon>Insecta</taxon>
        <taxon>Pterygota</taxon>
        <taxon>Neoptera</taxon>
        <taxon>Endopterygota</taxon>
        <taxon>Coleoptera</taxon>
        <taxon>Polyphaga</taxon>
        <taxon>Cucujiformia</taxon>
        <taxon>Chrysomeloidea</taxon>
        <taxon>Cerambycidae</taxon>
        <taxon>Cerambycinae</taxon>
        <taxon>Callichromatini</taxon>
        <taxon>Aromia</taxon>
    </lineage>
</organism>
<dbReference type="Gene3D" id="1.10.287.690">
    <property type="entry name" value="Helix hairpin bin"/>
    <property type="match status" value="1"/>
</dbReference>
<comment type="caution">
    <text evidence="1">The sequence shown here is derived from an EMBL/GenBank/DDBJ whole genome shotgun (WGS) entry which is preliminary data.</text>
</comment>